<evidence type="ECO:0000313" key="10">
    <source>
        <dbReference type="EMBL" id="SER69868.1"/>
    </source>
</evidence>
<dbReference type="InterPro" id="IPR051393">
    <property type="entry name" value="ABC_transporter_permease"/>
</dbReference>
<keyword evidence="2 7" id="KW-0813">Transport</keyword>
<name>A0A1H9RB41_9BACI</name>
<dbReference type="InterPro" id="IPR035906">
    <property type="entry name" value="MetI-like_sf"/>
</dbReference>
<evidence type="ECO:0000256" key="3">
    <source>
        <dbReference type="ARBA" id="ARBA00022475"/>
    </source>
</evidence>
<accession>A0A1H9RB41</accession>
<dbReference type="EMBL" id="FOGV01000004">
    <property type="protein sequence ID" value="SER69868.1"/>
    <property type="molecule type" value="Genomic_DNA"/>
</dbReference>
<organism evidence="10 11">
    <name type="scientific">Salisediminibacterium halotolerans</name>
    <dbReference type="NCBI Taxonomy" id="517425"/>
    <lineage>
        <taxon>Bacteria</taxon>
        <taxon>Bacillati</taxon>
        <taxon>Bacillota</taxon>
        <taxon>Bacilli</taxon>
        <taxon>Bacillales</taxon>
        <taxon>Bacillaceae</taxon>
        <taxon>Salisediminibacterium</taxon>
    </lineage>
</organism>
<keyword evidence="11" id="KW-1185">Reference proteome</keyword>
<evidence type="ECO:0000256" key="2">
    <source>
        <dbReference type="ARBA" id="ARBA00022448"/>
    </source>
</evidence>
<comment type="similarity">
    <text evidence="7">Belongs to the binding-protein-dependent transport system permease family.</text>
</comment>
<dbReference type="Pfam" id="PF00528">
    <property type="entry name" value="BPD_transp_1"/>
    <property type="match status" value="1"/>
</dbReference>
<dbReference type="Gene3D" id="1.10.3720.10">
    <property type="entry name" value="MetI-like"/>
    <property type="match status" value="1"/>
</dbReference>
<keyword evidence="5 7" id="KW-1133">Transmembrane helix</keyword>
<evidence type="ECO:0000256" key="6">
    <source>
        <dbReference type="ARBA" id="ARBA00023136"/>
    </source>
</evidence>
<dbReference type="InterPro" id="IPR000515">
    <property type="entry name" value="MetI-like"/>
</dbReference>
<feature type="transmembrane region" description="Helical" evidence="7">
    <location>
        <begin position="192"/>
        <end position="212"/>
    </location>
</feature>
<keyword evidence="3" id="KW-1003">Cell membrane</keyword>
<feature type="compositionally biased region" description="Basic and acidic residues" evidence="8">
    <location>
        <begin position="17"/>
        <end position="28"/>
    </location>
</feature>
<proteinExistence type="inferred from homology"/>
<dbReference type="GO" id="GO:0005886">
    <property type="term" value="C:plasma membrane"/>
    <property type="evidence" value="ECO:0007669"/>
    <property type="project" value="UniProtKB-SubCell"/>
</dbReference>
<dbReference type="PANTHER" id="PTHR30193:SF37">
    <property type="entry name" value="INNER MEMBRANE ABC TRANSPORTER PERMEASE PROTEIN YCJO"/>
    <property type="match status" value="1"/>
</dbReference>
<evidence type="ECO:0000256" key="1">
    <source>
        <dbReference type="ARBA" id="ARBA00004651"/>
    </source>
</evidence>
<evidence type="ECO:0000256" key="8">
    <source>
        <dbReference type="SAM" id="MobiDB-lite"/>
    </source>
</evidence>
<dbReference type="PANTHER" id="PTHR30193">
    <property type="entry name" value="ABC TRANSPORTER PERMEASE PROTEIN"/>
    <property type="match status" value="1"/>
</dbReference>
<comment type="caution">
    <text evidence="10">The sequence shown here is derived from an EMBL/GenBank/DDBJ whole genome shotgun (WGS) entry which is preliminary data.</text>
</comment>
<keyword evidence="4 7" id="KW-0812">Transmembrane</keyword>
<feature type="transmembrane region" description="Helical" evidence="7">
    <location>
        <begin position="137"/>
        <end position="161"/>
    </location>
</feature>
<dbReference type="Proteomes" id="UP000199318">
    <property type="component" value="Unassembled WGS sequence"/>
</dbReference>
<feature type="transmembrane region" description="Helical" evidence="7">
    <location>
        <begin position="243"/>
        <end position="264"/>
    </location>
</feature>
<dbReference type="AlphaFoldDB" id="A0A1H9RB41"/>
<evidence type="ECO:0000256" key="4">
    <source>
        <dbReference type="ARBA" id="ARBA00022692"/>
    </source>
</evidence>
<feature type="transmembrane region" description="Helical" evidence="7">
    <location>
        <begin position="293"/>
        <end position="318"/>
    </location>
</feature>
<evidence type="ECO:0000256" key="7">
    <source>
        <dbReference type="RuleBase" id="RU363032"/>
    </source>
</evidence>
<keyword evidence="6 7" id="KW-0472">Membrane</keyword>
<evidence type="ECO:0000313" key="11">
    <source>
        <dbReference type="Proteomes" id="UP000199318"/>
    </source>
</evidence>
<dbReference type="STRING" id="1464123.SAMN05444126_10485"/>
<evidence type="ECO:0000256" key="5">
    <source>
        <dbReference type="ARBA" id="ARBA00022989"/>
    </source>
</evidence>
<comment type="subcellular location">
    <subcellularLocation>
        <location evidence="1 7">Cell membrane</location>
        <topology evidence="1 7">Multi-pass membrane protein</topology>
    </subcellularLocation>
</comment>
<feature type="region of interest" description="Disordered" evidence="8">
    <location>
        <begin position="1"/>
        <end position="33"/>
    </location>
</feature>
<evidence type="ECO:0000259" key="9">
    <source>
        <dbReference type="PROSITE" id="PS50928"/>
    </source>
</evidence>
<gene>
    <name evidence="10" type="ORF">SAMN05444126_10485</name>
</gene>
<feature type="transmembrane region" description="Helical" evidence="7">
    <location>
        <begin position="102"/>
        <end position="125"/>
    </location>
</feature>
<sequence length="332" mass="37289">MAAKEQEELTAIGSPDENDKKPSKDPNKKPKKRIYSQRQRNMMSGYLFISPFYLLFAVFGIFPILFSFYLGFFSWDGLGPMEFVGLNNFNIIFNDPLFWKSIYNTIMIGLMGTAPQLIAAILIAFALNSLLIRMKTVFRLAIFLPYVTSIVAVAIVFSVIFSNQESGLINQAITFFGGDPVTWTRSEWGTKIAISVMVFWRWVGYNTLIYLAGMQSIPNDLYEAARIDGASLRQQIQYITIPMLKPFILFTVFTATIGALQLFAEPQIFQGGARPEGMTVVLYLYRDAFGSNAFGTASAAALVLFFIVIIFSSMNMYFTNKIGRSSKVGVKK</sequence>
<dbReference type="OrthoDB" id="9785347at2"/>
<feature type="domain" description="ABC transmembrane type-1" evidence="9">
    <location>
        <begin position="102"/>
        <end position="315"/>
    </location>
</feature>
<feature type="transmembrane region" description="Helical" evidence="7">
    <location>
        <begin position="46"/>
        <end position="72"/>
    </location>
</feature>
<protein>
    <submittedName>
        <fullName evidence="10">Cellobiose transport system permease protein</fullName>
    </submittedName>
</protein>
<dbReference type="CDD" id="cd06261">
    <property type="entry name" value="TM_PBP2"/>
    <property type="match status" value="1"/>
</dbReference>
<dbReference type="PROSITE" id="PS50928">
    <property type="entry name" value="ABC_TM1"/>
    <property type="match status" value="1"/>
</dbReference>
<dbReference type="SUPFAM" id="SSF161098">
    <property type="entry name" value="MetI-like"/>
    <property type="match status" value="1"/>
</dbReference>
<dbReference type="GO" id="GO:0055085">
    <property type="term" value="P:transmembrane transport"/>
    <property type="evidence" value="ECO:0007669"/>
    <property type="project" value="InterPro"/>
</dbReference>
<reference evidence="11" key="1">
    <citation type="submission" date="2016-10" db="EMBL/GenBank/DDBJ databases">
        <authorList>
            <person name="de Groot N.N."/>
        </authorList>
    </citation>
    <scope>NUCLEOTIDE SEQUENCE [LARGE SCALE GENOMIC DNA]</scope>
    <source>
        <strain evidence="11">10nlg</strain>
    </source>
</reference>